<evidence type="ECO:0000259" key="4">
    <source>
        <dbReference type="PROSITE" id="PS50002"/>
    </source>
</evidence>
<keyword evidence="1 2" id="KW-0728">SH3 domain</keyword>
<feature type="compositionally biased region" description="Acidic residues" evidence="3">
    <location>
        <begin position="282"/>
        <end position="298"/>
    </location>
</feature>
<feature type="compositionally biased region" description="Basic and acidic residues" evidence="3">
    <location>
        <begin position="351"/>
        <end position="363"/>
    </location>
</feature>
<dbReference type="SUPFAM" id="SSF54236">
    <property type="entry name" value="Ubiquitin-like"/>
    <property type="match status" value="1"/>
</dbReference>
<feature type="compositionally biased region" description="Acidic residues" evidence="3">
    <location>
        <begin position="1555"/>
        <end position="1567"/>
    </location>
</feature>
<feature type="compositionally biased region" description="Basic and acidic residues" evidence="3">
    <location>
        <begin position="490"/>
        <end position="506"/>
    </location>
</feature>
<feature type="compositionally biased region" description="Polar residues" evidence="3">
    <location>
        <begin position="1103"/>
        <end position="1112"/>
    </location>
</feature>
<dbReference type="Pfam" id="PF00788">
    <property type="entry name" value="RA"/>
    <property type="match status" value="1"/>
</dbReference>
<feature type="compositionally biased region" description="Acidic residues" evidence="3">
    <location>
        <begin position="16"/>
        <end position="26"/>
    </location>
</feature>
<feature type="region of interest" description="Disordered" evidence="3">
    <location>
        <begin position="799"/>
        <end position="890"/>
    </location>
</feature>
<dbReference type="SMART" id="SM00326">
    <property type="entry name" value="SH3"/>
    <property type="match status" value="1"/>
</dbReference>
<feature type="region of interest" description="Disordered" evidence="3">
    <location>
        <begin position="1012"/>
        <end position="1051"/>
    </location>
</feature>
<feature type="region of interest" description="Disordered" evidence="3">
    <location>
        <begin position="1318"/>
        <end position="1397"/>
    </location>
</feature>
<dbReference type="GO" id="GO:0051286">
    <property type="term" value="C:cell tip"/>
    <property type="evidence" value="ECO:0007669"/>
    <property type="project" value="TreeGrafter"/>
</dbReference>
<dbReference type="PANTHER" id="PTHR47775:SF1">
    <property type="entry name" value="BUD SITE SELECTION PROTEIN 14"/>
    <property type="match status" value="1"/>
</dbReference>
<feature type="region of interest" description="Disordered" evidence="3">
    <location>
        <begin position="1232"/>
        <end position="1262"/>
    </location>
</feature>
<feature type="compositionally biased region" description="Polar residues" evidence="3">
    <location>
        <begin position="856"/>
        <end position="890"/>
    </location>
</feature>
<feature type="compositionally biased region" description="Polar residues" evidence="3">
    <location>
        <begin position="1320"/>
        <end position="1345"/>
    </location>
</feature>
<feature type="compositionally biased region" description="Basic and acidic residues" evidence="3">
    <location>
        <begin position="525"/>
        <end position="537"/>
    </location>
</feature>
<dbReference type="GO" id="GO:0008104">
    <property type="term" value="P:intracellular protein localization"/>
    <property type="evidence" value="ECO:0007669"/>
    <property type="project" value="TreeGrafter"/>
</dbReference>
<evidence type="ECO:0000313" key="6">
    <source>
        <dbReference type="Proteomes" id="UP000289152"/>
    </source>
</evidence>
<name>A0A4V1M318_TREME</name>
<accession>A0A4V1M318</accession>
<dbReference type="CDD" id="cd17043">
    <property type="entry name" value="RA"/>
    <property type="match status" value="1"/>
</dbReference>
<feature type="compositionally biased region" description="Low complexity" evidence="3">
    <location>
        <begin position="463"/>
        <end position="482"/>
    </location>
</feature>
<feature type="compositionally biased region" description="Polar residues" evidence="3">
    <location>
        <begin position="802"/>
        <end position="846"/>
    </location>
</feature>
<dbReference type="OrthoDB" id="196165at2759"/>
<dbReference type="InterPro" id="IPR000159">
    <property type="entry name" value="RA_dom"/>
</dbReference>
<dbReference type="EMBL" id="SDIL01000144">
    <property type="protein sequence ID" value="RXK35320.1"/>
    <property type="molecule type" value="Genomic_DNA"/>
</dbReference>
<organism evidence="5 6">
    <name type="scientific">Tremella mesenterica</name>
    <name type="common">Jelly fungus</name>
    <dbReference type="NCBI Taxonomy" id="5217"/>
    <lineage>
        <taxon>Eukaryota</taxon>
        <taxon>Fungi</taxon>
        <taxon>Dikarya</taxon>
        <taxon>Basidiomycota</taxon>
        <taxon>Agaricomycotina</taxon>
        <taxon>Tremellomycetes</taxon>
        <taxon>Tremellales</taxon>
        <taxon>Tremellaceae</taxon>
        <taxon>Tremella</taxon>
    </lineage>
</organism>
<feature type="compositionally biased region" description="Low complexity" evidence="3">
    <location>
        <begin position="1503"/>
        <end position="1523"/>
    </location>
</feature>
<dbReference type="InterPro" id="IPR053039">
    <property type="entry name" value="Polarity_Bud-Selection_Reg"/>
</dbReference>
<dbReference type="GO" id="GO:0007165">
    <property type="term" value="P:signal transduction"/>
    <property type="evidence" value="ECO:0007669"/>
    <property type="project" value="InterPro"/>
</dbReference>
<evidence type="ECO:0000313" key="5">
    <source>
        <dbReference type="EMBL" id="RXK35320.1"/>
    </source>
</evidence>
<evidence type="ECO:0000256" key="3">
    <source>
        <dbReference type="SAM" id="MobiDB-lite"/>
    </source>
</evidence>
<feature type="compositionally biased region" description="Polar residues" evidence="3">
    <location>
        <begin position="364"/>
        <end position="391"/>
    </location>
</feature>
<feature type="region of interest" description="Disordered" evidence="3">
    <location>
        <begin position="240"/>
        <end position="580"/>
    </location>
</feature>
<feature type="region of interest" description="Disordered" evidence="3">
    <location>
        <begin position="1201"/>
        <end position="1220"/>
    </location>
</feature>
<dbReference type="InterPro" id="IPR029071">
    <property type="entry name" value="Ubiquitin-like_domsf"/>
</dbReference>
<feature type="compositionally biased region" description="Polar residues" evidence="3">
    <location>
        <begin position="1431"/>
        <end position="1441"/>
    </location>
</feature>
<dbReference type="GO" id="GO:0030950">
    <property type="term" value="P:establishment or maintenance of actin cytoskeleton polarity"/>
    <property type="evidence" value="ECO:0007669"/>
    <property type="project" value="TreeGrafter"/>
</dbReference>
<comment type="caution">
    <text evidence="5">The sequence shown here is derived from an EMBL/GenBank/DDBJ whole genome shotgun (WGS) entry which is preliminary data.</text>
</comment>
<dbReference type="SUPFAM" id="SSF50044">
    <property type="entry name" value="SH3-domain"/>
    <property type="match status" value="1"/>
</dbReference>
<feature type="compositionally biased region" description="Low complexity" evidence="3">
    <location>
        <begin position="405"/>
        <end position="419"/>
    </location>
</feature>
<dbReference type="Proteomes" id="UP000289152">
    <property type="component" value="Unassembled WGS sequence"/>
</dbReference>
<feature type="region of interest" description="Disordered" evidence="3">
    <location>
        <begin position="1420"/>
        <end position="1445"/>
    </location>
</feature>
<feature type="compositionally biased region" description="Low complexity" evidence="3">
    <location>
        <begin position="45"/>
        <end position="66"/>
    </location>
</feature>
<keyword evidence="6" id="KW-1185">Reference proteome</keyword>
<feature type="compositionally biased region" description="Low complexity" evidence="3">
    <location>
        <begin position="1091"/>
        <end position="1102"/>
    </location>
</feature>
<feature type="compositionally biased region" description="Low complexity" evidence="3">
    <location>
        <begin position="1364"/>
        <end position="1378"/>
    </location>
</feature>
<proteinExistence type="predicted"/>
<dbReference type="InParanoid" id="A0A4V1M318"/>
<feature type="compositionally biased region" description="Basic and acidic residues" evidence="3">
    <location>
        <begin position="1027"/>
        <end position="1036"/>
    </location>
</feature>
<feature type="domain" description="SH3" evidence="4">
    <location>
        <begin position="142"/>
        <end position="203"/>
    </location>
</feature>
<dbReference type="InterPro" id="IPR001452">
    <property type="entry name" value="SH3_domain"/>
</dbReference>
<dbReference type="Gene3D" id="2.30.30.40">
    <property type="entry name" value="SH3 Domains"/>
    <property type="match status" value="1"/>
</dbReference>
<dbReference type="PROSITE" id="PS50002">
    <property type="entry name" value="SH3"/>
    <property type="match status" value="1"/>
</dbReference>
<feature type="region of interest" description="Disordered" evidence="3">
    <location>
        <begin position="1489"/>
        <end position="1569"/>
    </location>
</feature>
<dbReference type="VEuPathDB" id="FungiDB:TREMEDRAFT_28109"/>
<evidence type="ECO:0000256" key="1">
    <source>
        <dbReference type="ARBA" id="ARBA00022443"/>
    </source>
</evidence>
<protein>
    <recommendedName>
        <fullName evidence="4">SH3 domain-containing protein</fullName>
    </recommendedName>
</protein>
<feature type="region of interest" description="Disordered" evidence="3">
    <location>
        <begin position="1091"/>
        <end position="1112"/>
    </location>
</feature>
<dbReference type="PANTHER" id="PTHR47775">
    <property type="entry name" value="BUD SITE SELECTION PROTEIN 14"/>
    <property type="match status" value="1"/>
</dbReference>
<dbReference type="Gene3D" id="3.10.20.90">
    <property type="entry name" value="Phosphatidylinositol 3-kinase Catalytic Subunit, Chain A, domain 1"/>
    <property type="match status" value="1"/>
</dbReference>
<dbReference type="GO" id="GO:0015630">
    <property type="term" value="C:microtubule cytoskeleton"/>
    <property type="evidence" value="ECO:0007669"/>
    <property type="project" value="TreeGrafter"/>
</dbReference>
<dbReference type="InterPro" id="IPR036028">
    <property type="entry name" value="SH3-like_dom_sf"/>
</dbReference>
<reference evidence="5 6" key="1">
    <citation type="submission" date="2016-06" db="EMBL/GenBank/DDBJ databases">
        <title>Evolution of pathogenesis and genome organization in the Tremellales.</title>
        <authorList>
            <person name="Cuomo C."/>
            <person name="Litvintseva A."/>
            <person name="Heitman J."/>
            <person name="Chen Y."/>
            <person name="Sun S."/>
            <person name="Springer D."/>
            <person name="Dromer F."/>
            <person name="Young S."/>
            <person name="Zeng Q."/>
            <person name="Chapman S."/>
            <person name="Gujja S."/>
            <person name="Saif S."/>
            <person name="Birren B."/>
        </authorList>
    </citation>
    <scope>NUCLEOTIDE SEQUENCE [LARGE SCALE GENOMIC DNA]</scope>
    <source>
        <strain evidence="5 6">ATCC 28783</strain>
    </source>
</reference>
<evidence type="ECO:0000256" key="2">
    <source>
        <dbReference type="PROSITE-ProRule" id="PRU00192"/>
    </source>
</evidence>
<feature type="compositionally biased region" description="Basic residues" evidence="3">
    <location>
        <begin position="1491"/>
        <end position="1500"/>
    </location>
</feature>
<feature type="compositionally biased region" description="Basic and acidic residues" evidence="3">
    <location>
        <begin position="1538"/>
        <end position="1554"/>
    </location>
</feature>
<feature type="compositionally biased region" description="Basic and acidic residues" evidence="3">
    <location>
        <begin position="240"/>
        <end position="253"/>
    </location>
</feature>
<dbReference type="VEuPathDB" id="FungiDB:TREMEDRAFT_22249"/>
<feature type="compositionally biased region" description="Basic and acidic residues" evidence="3">
    <location>
        <begin position="1381"/>
        <end position="1390"/>
    </location>
</feature>
<feature type="compositionally biased region" description="Basic and acidic residues" evidence="3">
    <location>
        <begin position="299"/>
        <end position="335"/>
    </location>
</feature>
<sequence>MTDVHSPRLYHYGESVMEDASDDESMIDQNDHDGFYREEEEDRNQQGQQRRQSQQQQQQDQGRRGSAVGVGGMTTDQMQFYQRQQQQSLYYQRHTQEHGTAEPGPSKNRFQSSARVIGEDDDMLDDDASSTDSTASIPDENIDFSLTYALRTFLATVEGQASVVKGDSLLLLDDVNSYWWLVRVLKTEDVGYIPAENIETPFERLARLNKHRNVDLAAPTQQEKQAARVEGLERLKGAIADKAKGVRQEKSGESPEVESGSRRVVFAPPTYVDHPGVTWSTDGEDDDSEGEDEDDLEDVERSQDDIHPEGDEMQSEREREVDAVEESLRRKRDMDMEPDDGVEWADGAGEAEQRRILDQKRQQQDQTSPNKNVARSPASSTNSVTPKSNNPFGPRQTPGGIAETSFPSSSSLTSSANGSPILDPAQAGETRRLTVTPQVAQASPGGPLLPSAAVQVNNNGRNVSGQSMGSVMSIVSVGSGRSATPTSPPQEEKQKKTLKKASKEDLAGTGEKKKRGMLGGLFSRKSKDKDKDKEKKGIANTDPRSSEESMVSGAVDSSPASQTRASGDTEGLSRGVNGVISSPPLTLSGARLQQKDHATQQLYANKYLPKSQNSPSTAEAAAAVAQSAAAMRLAAGMGNGPTPGRPTSIILSPNPAGPPLLNVMRIFAGDHIRSEASFKTVLLNETTLASDLIRQAMQRFHLHSSNPNPETVYFLTVKDVSGEETELAPLEKPLAVFQETVRRWDDDQSDGKLNLRTVKRSSVGSISSVMSLSNHPAIAKLGMNDYSDDSTVKLYLNRRRPNSQQPLGQMPESNSEFSSYSTQLSTVQEATENQERQSGYWSSLSPPSDVEPQMPGSDNNSPKPQAQPRYNPSLTINTTGQSSPERFSSPSARFTVQLRIHASDLPDGSAFDPASEAIIPRAILRERQNNGQQVSTGTNGSQEYRKRLLVMPRNATVLEAIEQALERFGIGEGVVDGGDDVDDRAGRRKSQVKVRYTLSALVNGQERRLSPSGKLLEAYSAPPNLRPLDRTTPEQRRRSRDMSQGQALGSLNDLLPTDPIFILRRVLPRPGSMGRPAPLDDVALARSKLSSASNSNAPAPSSTHIATSSNTTTSTVLANPHMSQQELIAAQRAATLANQKALISAHENQQQGVDVVLPQKGIIRSSLIIDPEQGEQYRYSYLPRDPRDGPEVDVSELLRQEWGPDGTKGSPNIPQAPTLLRAPTDSSVYVTAPSTPMDGLPNGKNSGGILERPESASSTASRDILQTVVARSGAERLQEKLERMIEQIPNNSTFSTSTSSSLIASMASSSSLDDIEILSGRSTPQPSNDQSMISTNGRTTPQGRLSTLPEGSLADLTPRPERTSSLNHNSNSNFNFNSDKGQPERPERSSSRMAQTQATVNKIISRHKQQPSIASILSEVSTPHPDDDRSSTPITATSSTHPTPPLYGAVFTRAVASASPTPQRPVLYTDDFGIKSMMAVIEARAREMKPKKIKSKRIRRYGSDGSKTSTLSESSSSFTSKSGSGSGSGSGSSPGKNDGSDIHHDDKRREREREREEEDEEGDEKMDEVERMFYGEKLQMDELWPEFVPHAIGIQGKLDKMDRDIDDLLAQLEVKLSVR</sequence>
<gene>
    <name evidence="5" type="ORF">M231_07423</name>
</gene>
<feature type="region of interest" description="Disordered" evidence="3">
    <location>
        <begin position="1"/>
        <end position="71"/>
    </location>
</feature>
<dbReference type="STRING" id="5217.A0A4V1M318"/>